<dbReference type="PANTHER" id="PTHR35841:SF1">
    <property type="entry name" value="PHOSPHONATES-BINDING PERIPLASMIC PROTEIN"/>
    <property type="match status" value="1"/>
</dbReference>
<sequence>MTKKSLLLLLCLALVATACGGSTEETVEEPVAVEEVESLEAPATTVADTLDKIVFGFVPSAEQAELLDNIQPMMKVLSDGLGIEVEGFVTSDYSGLLVAMGSGQADVGAFATLGYVTAMNAFPTRFEAIAKSVRYGSGSYHGTWWTTDASICKSTPVIGAFENINGVPTLVTGSETTPPDVKALQVGWGFGDDGLIPEVRDGVTTSPGLACEADISVVTGEEVLFVEEGSTSGYLYPALQLKNMGIDYVNGITPRYAGSHDGVIAGLYNGDAKFGVTYDDARRTLRKTNADVGEKVIAFAITDEIPNDVIAVRTDLPEDMKQKIYDILSEYIATDEGLAMMDEIYGWTDLVPAVNSEFDVVREAAEEFGLYDD</sequence>
<keyword evidence="1" id="KW-0732">Signal</keyword>
<dbReference type="Pfam" id="PF12974">
    <property type="entry name" value="Phosphonate-bd"/>
    <property type="match status" value="1"/>
</dbReference>
<organism evidence="2">
    <name type="scientific">Candidatus Actinomarina minuta</name>
    <dbReference type="NCBI Taxonomy" id="1389454"/>
    <lineage>
        <taxon>Bacteria</taxon>
        <taxon>Bacillati</taxon>
        <taxon>Actinomycetota</taxon>
        <taxon>Actinomycetes</taxon>
        <taxon>Candidatus Actinomarinidae</taxon>
        <taxon>Candidatus Actinomarinales</taxon>
        <taxon>Candidatus Actinomarineae</taxon>
        <taxon>Candidatus Actinomarinaceae</taxon>
        <taxon>Candidatus Actinomarina</taxon>
    </lineage>
</organism>
<proteinExistence type="predicted"/>
<dbReference type="Gene3D" id="3.40.190.10">
    <property type="entry name" value="Periplasmic binding protein-like II"/>
    <property type="match status" value="2"/>
</dbReference>
<dbReference type="EMBL" id="KC811123">
    <property type="protein sequence ID" value="AGQ19120.1"/>
    <property type="molecule type" value="Genomic_DNA"/>
</dbReference>
<dbReference type="PROSITE" id="PS51257">
    <property type="entry name" value="PROKAR_LIPOPROTEIN"/>
    <property type="match status" value="1"/>
</dbReference>
<feature type="signal peptide" evidence="1">
    <location>
        <begin position="1"/>
        <end position="20"/>
    </location>
</feature>
<dbReference type="SUPFAM" id="SSF53850">
    <property type="entry name" value="Periplasmic binding protein-like II"/>
    <property type="match status" value="2"/>
</dbReference>
<dbReference type="PANTHER" id="PTHR35841">
    <property type="entry name" value="PHOSPHONATES-BINDING PERIPLASMIC PROTEIN"/>
    <property type="match status" value="1"/>
</dbReference>
<dbReference type="AlphaFoldDB" id="S5DQH3"/>
<feature type="chain" id="PRO_5039284430" evidence="1">
    <location>
        <begin position="21"/>
        <end position="373"/>
    </location>
</feature>
<accession>S5DQH3</accession>
<name>S5DQH3_9ACTN</name>
<evidence type="ECO:0000313" key="2">
    <source>
        <dbReference type="EMBL" id="AGQ19120.1"/>
    </source>
</evidence>
<reference evidence="2" key="1">
    <citation type="journal article" date="2013" name="Sci. Rep.">
        <title>Metagenomics uncovers a new group of low GC and ultra-small marine Actinobacteria.</title>
        <authorList>
            <person name="Ghai R."/>
            <person name="Mizuno C.M."/>
            <person name="Picazo A."/>
            <person name="Camacho A."/>
            <person name="Rodriguez-Valera F."/>
        </authorList>
    </citation>
    <scope>NUCLEOTIDE SEQUENCE</scope>
</reference>
<protein>
    <submittedName>
        <fullName evidence="2">ABC-type phosphate/phosphonate transport system, periplasmic component</fullName>
    </submittedName>
</protein>
<evidence type="ECO:0000256" key="1">
    <source>
        <dbReference type="SAM" id="SignalP"/>
    </source>
</evidence>